<dbReference type="KEGG" id="prr:AT705_02525"/>
<dbReference type="AlphaFoldDB" id="A0A0U3GAW1"/>
<evidence type="ECO:0008006" key="4">
    <source>
        <dbReference type="Google" id="ProtNLM"/>
    </source>
</evidence>
<evidence type="ECO:0000313" key="3">
    <source>
        <dbReference type="Proteomes" id="UP000069015"/>
    </source>
</evidence>
<dbReference type="EMBL" id="CP013611">
    <property type="protein sequence ID" value="ALU41898.1"/>
    <property type="molecule type" value="Genomic_DNA"/>
</dbReference>
<sequence>MIKKTLLSLGCILALSSFGAFASGKWHTSKINSVYPTSQGGFVLTFKTNAPDCSQAINAVNKYHYVEVNKHSMTIEGANKIYSLALMAAASGKAMSFYYDSTSDKCYINRAHVQF</sequence>
<protein>
    <recommendedName>
        <fullName evidence="4">Response regulator receiver protein</fullName>
    </recommendedName>
</protein>
<reference evidence="2 3" key="1">
    <citation type="submission" date="2015-12" db="EMBL/GenBank/DDBJ databases">
        <title>Complete genome sequence of Pseudoalteromonas rubra SCSIO 6842, harboring a conjugative plasmid.</title>
        <authorList>
            <person name="Li B."/>
            <person name="Wang X."/>
        </authorList>
    </citation>
    <scope>NUCLEOTIDE SEQUENCE [LARGE SCALE GENOMIC DNA]</scope>
    <source>
        <strain evidence="2 3">SCSIO 6842</strain>
    </source>
</reference>
<keyword evidence="1" id="KW-0732">Signal</keyword>
<dbReference type="RefSeq" id="WP_058795346.1">
    <property type="nucleotide sequence ID" value="NZ_CP013611.1"/>
</dbReference>
<feature type="signal peptide" evidence="1">
    <location>
        <begin position="1"/>
        <end position="22"/>
    </location>
</feature>
<feature type="chain" id="PRO_5006838814" description="Response regulator receiver protein" evidence="1">
    <location>
        <begin position="23"/>
        <end position="115"/>
    </location>
</feature>
<proteinExistence type="predicted"/>
<name>A0A0U3GAW1_9GAMM</name>
<organism evidence="2 3">
    <name type="scientific">Pseudoalteromonas rubra</name>
    <dbReference type="NCBI Taxonomy" id="43658"/>
    <lineage>
        <taxon>Bacteria</taxon>
        <taxon>Pseudomonadati</taxon>
        <taxon>Pseudomonadota</taxon>
        <taxon>Gammaproteobacteria</taxon>
        <taxon>Alteromonadales</taxon>
        <taxon>Pseudoalteromonadaceae</taxon>
        <taxon>Pseudoalteromonas</taxon>
    </lineage>
</organism>
<evidence type="ECO:0000313" key="2">
    <source>
        <dbReference type="EMBL" id="ALU41898.1"/>
    </source>
</evidence>
<evidence type="ECO:0000256" key="1">
    <source>
        <dbReference type="SAM" id="SignalP"/>
    </source>
</evidence>
<accession>A0A0U3GAW1</accession>
<dbReference type="Proteomes" id="UP000069015">
    <property type="component" value="Chromosome 1"/>
</dbReference>
<gene>
    <name evidence="2" type="ORF">AT705_02525</name>
</gene>